<evidence type="ECO:0000313" key="6">
    <source>
        <dbReference type="EMBL" id="WIT10125.1"/>
    </source>
</evidence>
<comment type="subcellular location">
    <subcellularLocation>
        <location evidence="1">Membrane</location>
        <topology evidence="1">Single-pass membrane protein</topology>
    </subcellularLocation>
</comment>
<dbReference type="Proteomes" id="UP001177769">
    <property type="component" value="Chromosome"/>
</dbReference>
<dbReference type="Pfam" id="PF04357">
    <property type="entry name" value="TamB"/>
    <property type="match status" value="1"/>
</dbReference>
<feature type="domain" description="Translocation and assembly module TamB C-terminal" evidence="5">
    <location>
        <begin position="1063"/>
        <end position="1404"/>
    </location>
</feature>
<dbReference type="InterPro" id="IPR007452">
    <property type="entry name" value="TamB_C"/>
</dbReference>
<evidence type="ECO:0000256" key="4">
    <source>
        <dbReference type="ARBA" id="ARBA00023136"/>
    </source>
</evidence>
<organism evidence="6 7">
    <name type="scientific">Paucibacter sediminis</name>
    <dbReference type="NCBI Taxonomy" id="3019553"/>
    <lineage>
        <taxon>Bacteria</taxon>
        <taxon>Pseudomonadati</taxon>
        <taxon>Pseudomonadota</taxon>
        <taxon>Betaproteobacteria</taxon>
        <taxon>Burkholderiales</taxon>
        <taxon>Sphaerotilaceae</taxon>
        <taxon>Roseateles</taxon>
    </lineage>
</organism>
<keyword evidence="2" id="KW-0812">Transmembrane</keyword>
<dbReference type="PANTHER" id="PTHR36985:SF1">
    <property type="entry name" value="TRANSLOCATION AND ASSEMBLY MODULE SUBUNIT TAMB"/>
    <property type="match status" value="1"/>
</dbReference>
<dbReference type="RefSeq" id="WP_285231194.1">
    <property type="nucleotide sequence ID" value="NZ_CP116346.1"/>
</dbReference>
<dbReference type="PANTHER" id="PTHR36985">
    <property type="entry name" value="TRANSLOCATION AND ASSEMBLY MODULE SUBUNIT TAMB"/>
    <property type="match status" value="1"/>
</dbReference>
<keyword evidence="4" id="KW-0472">Membrane</keyword>
<evidence type="ECO:0000256" key="1">
    <source>
        <dbReference type="ARBA" id="ARBA00004167"/>
    </source>
</evidence>
<keyword evidence="7" id="KW-1185">Reference proteome</keyword>
<gene>
    <name evidence="6" type="ORF">PFX98_14400</name>
</gene>
<protein>
    <submittedName>
        <fullName evidence="6">Translocation/assembly module TamB domain-containing protein</fullName>
    </submittedName>
</protein>
<dbReference type="GO" id="GO:0097347">
    <property type="term" value="C:TAM protein secretion complex"/>
    <property type="evidence" value="ECO:0007669"/>
    <property type="project" value="TreeGrafter"/>
</dbReference>
<dbReference type="GO" id="GO:0009306">
    <property type="term" value="P:protein secretion"/>
    <property type="evidence" value="ECO:0007669"/>
    <property type="project" value="InterPro"/>
</dbReference>
<proteinExistence type="predicted"/>
<name>A0AA95N7T4_9BURK</name>
<sequence length="1405" mass="148906">MSAPAPAARRRKPGRGLLLGALLLPCALAGGGLALWWGLATEPGSAWLLRQVPGLELEGAQGTVLGDFSARRLRYHLPGGADTLTIQGLRAHGTALGWHRSPQLWGRLLLESVSAERVELSLAPTTEATAAPQDLRLPFALEIASLSVAELRIPSLSDQPLQALQASLSLSAEGGALHHARITALRWDQRELSGEASVQSGGEMRVRAQLLARQPAAASLGAAQLPAWTARLQADGPLLHLPVQAQLDSPGYSSEPSSPQTLKASATLAPFEAWPLQALDLQTQGLDLAQLQRGAPRTSLVGSVSLRAAQAQAPLRISAALRNGMAGRFDAQALPLRQLALDLELKPWDPASLRLHQLDLQLGTQTQAAGRLHAVGNLGALGSSASQAGSTLSIEIDGLRSELLDGRLAPALASGQLRLHSQAGMQALASWPPVALTLDLKGRLAPELQAAEFSLQAESELSLAGAKLRQWRLLSGGGRLEAQGALTLQQAGHWSRGWNAELQARMSALDLRHFWRGAAGGAWRSGSQSLNASLDARLSRGPTAAGTAPWRNAPQGQALLQIQPSQLAGLPLTGELRYVRQAEAAPQAQLALKLAGNQLQAKLAGREADRGAERLRLESDWQAPQLAALQPWLSGLFPALLPGLSLQGELAGTLGLELSPAGTDAALPWQLSSEAQLQIKELRLSAKQLPALQIRQAQLQAALGGGDDALLRLQAGVQQLDAGSSLHLRELALALNGPWSKHQLTLSAQGDYRLPGWLNGSAQGPVQSGGLRLSLEGAWSQPLARAWREGARWQARQLELLARPDNAALPAWLAASQLALQLEFGAQGRLEALQAAPGRLELLGAGFAWRQFQLDALTAAAPQLELELAMEPLAVAPLLARWQPGFGWGGNLVMGGAARVSSGARNLKVDVAVQRSAGDLSVTDERGTQALGLTELRFGLLADQGVWHLTQAMAGQNLGALGGALTAHAAAPHLLPGPAAPLEGVLEARVANLGTWGAWVPTGWRLGGSLFASLSLGGKLGAPQITGQAGGQGLSLRNPLYGVDLQQGEFGLRLSGESARLEHLSARGGEGSLRAEGQVLLGAEPSAEFRLSAERFALLRRVDRRLVLSGESLVKLSRQGLDVGGKLRADEGLFDFTRGNAPQLDEDVLVLRPEDSQEERSEAGNGASKLPVHVQLELDLGKKLRLRGRGLDTLLAGQLKLTHSNGKPALHGVVSAVGGSFDAYAQKLEIERGQISFAGAADNPRLDVLAIRPGLDDVRVGVTVTGTALNPRIKLYSEPEMRDSDKLSWLVLGRAPESLGRGDTALLQRAAMALLSGEGESASGKLMRNLGLDELSVHQDADEAKGTVVRLGKQLSKRVYVGYERGLNATTGSWQLIYRIAQRFTLRAQSGDDNALDFIWQWKWE</sequence>
<keyword evidence="3" id="KW-1133">Transmembrane helix</keyword>
<reference evidence="6" key="1">
    <citation type="submission" date="2023-01" db="EMBL/GenBank/DDBJ databases">
        <title>Whole genome sequence of Paucibacter sp. S2-9 isolated from pond sediment.</title>
        <authorList>
            <person name="Jung J.Y."/>
        </authorList>
    </citation>
    <scope>NUCLEOTIDE SEQUENCE</scope>
    <source>
        <strain evidence="6">S2-9</strain>
    </source>
</reference>
<dbReference type="GO" id="GO:0005886">
    <property type="term" value="C:plasma membrane"/>
    <property type="evidence" value="ECO:0007669"/>
    <property type="project" value="InterPro"/>
</dbReference>
<evidence type="ECO:0000259" key="5">
    <source>
        <dbReference type="Pfam" id="PF04357"/>
    </source>
</evidence>
<evidence type="ECO:0000256" key="2">
    <source>
        <dbReference type="ARBA" id="ARBA00022692"/>
    </source>
</evidence>
<evidence type="ECO:0000256" key="3">
    <source>
        <dbReference type="ARBA" id="ARBA00022989"/>
    </source>
</evidence>
<dbReference type="EMBL" id="CP116346">
    <property type="protein sequence ID" value="WIT10125.1"/>
    <property type="molecule type" value="Genomic_DNA"/>
</dbReference>
<dbReference type="KEGG" id="pais:PFX98_14400"/>
<evidence type="ECO:0000313" key="7">
    <source>
        <dbReference type="Proteomes" id="UP001177769"/>
    </source>
</evidence>
<accession>A0AA95N7T4</accession>